<keyword evidence="1" id="KW-0472">Membrane</keyword>
<evidence type="ECO:0000313" key="2">
    <source>
        <dbReference type="EMBL" id="KAE9534316.1"/>
    </source>
</evidence>
<accession>A0A6G0TL63</accession>
<feature type="transmembrane region" description="Helical" evidence="1">
    <location>
        <begin position="124"/>
        <end position="142"/>
    </location>
</feature>
<dbReference type="Proteomes" id="UP000475862">
    <property type="component" value="Unassembled WGS sequence"/>
</dbReference>
<proteinExistence type="predicted"/>
<sequence length="227" mass="26641">MVNKLNLKNRLNYLSLNLIKSILNNNINLKFKNKSRNNILFKFFIIYSFFVMREYLSHSTKSVKKYFYGTKRKKKDSDVNLKEITRHRLRHHHLRHFHLLLPSFVVVAVVVQVFVVVAVPTFDVVVVVVTSFILLFHGNISIRPFFTQFFGYITNAIFWDLNDDNVSLLTYFKTGENLKKKWKLLDSTNKNTRHIGKVGVTEKQAMCGLPDVHVNESTQLTTYVEIR</sequence>
<reference evidence="2 3" key="1">
    <citation type="submission" date="2019-08" db="EMBL/GenBank/DDBJ databases">
        <title>The genome of the soybean aphid Biotype 1, its phylome, world population structure and adaptation to the North American continent.</title>
        <authorList>
            <person name="Giordano R."/>
            <person name="Donthu R.K."/>
            <person name="Hernandez A.G."/>
            <person name="Wright C.L."/>
            <person name="Zimin A.V."/>
        </authorList>
    </citation>
    <scope>NUCLEOTIDE SEQUENCE [LARGE SCALE GENOMIC DNA]</scope>
    <source>
        <tissue evidence="2">Whole aphids</tissue>
    </source>
</reference>
<evidence type="ECO:0000256" key="1">
    <source>
        <dbReference type="SAM" id="Phobius"/>
    </source>
</evidence>
<organism evidence="2 3">
    <name type="scientific">Aphis glycines</name>
    <name type="common">Soybean aphid</name>
    <dbReference type="NCBI Taxonomy" id="307491"/>
    <lineage>
        <taxon>Eukaryota</taxon>
        <taxon>Metazoa</taxon>
        <taxon>Ecdysozoa</taxon>
        <taxon>Arthropoda</taxon>
        <taxon>Hexapoda</taxon>
        <taxon>Insecta</taxon>
        <taxon>Pterygota</taxon>
        <taxon>Neoptera</taxon>
        <taxon>Paraneoptera</taxon>
        <taxon>Hemiptera</taxon>
        <taxon>Sternorrhyncha</taxon>
        <taxon>Aphidomorpha</taxon>
        <taxon>Aphidoidea</taxon>
        <taxon>Aphididae</taxon>
        <taxon>Aphidini</taxon>
        <taxon>Aphis</taxon>
        <taxon>Aphis</taxon>
    </lineage>
</organism>
<evidence type="ECO:0000313" key="3">
    <source>
        <dbReference type="Proteomes" id="UP000475862"/>
    </source>
</evidence>
<gene>
    <name evidence="2" type="ORF">AGLY_008406</name>
</gene>
<dbReference type="AlphaFoldDB" id="A0A6G0TL63"/>
<dbReference type="EMBL" id="VYZN01000028">
    <property type="protein sequence ID" value="KAE9534316.1"/>
    <property type="molecule type" value="Genomic_DNA"/>
</dbReference>
<feature type="transmembrane region" description="Helical" evidence="1">
    <location>
        <begin position="97"/>
        <end position="118"/>
    </location>
</feature>
<keyword evidence="1" id="KW-0812">Transmembrane</keyword>
<protein>
    <submittedName>
        <fullName evidence="2">Uncharacterized protein</fullName>
    </submittedName>
</protein>
<name>A0A6G0TL63_APHGL</name>
<dbReference type="OrthoDB" id="1919336at2759"/>
<comment type="caution">
    <text evidence="2">The sequence shown here is derived from an EMBL/GenBank/DDBJ whole genome shotgun (WGS) entry which is preliminary data.</text>
</comment>
<keyword evidence="1" id="KW-1133">Transmembrane helix</keyword>
<keyword evidence="3" id="KW-1185">Reference proteome</keyword>